<evidence type="ECO:0000256" key="24">
    <source>
        <dbReference type="ARBA" id="ARBA00047969"/>
    </source>
</evidence>
<dbReference type="CDD" id="cd03443">
    <property type="entry name" value="PaaI_thioesterase"/>
    <property type="match status" value="1"/>
</dbReference>
<dbReference type="GeneTree" id="ENSGT00940000160047"/>
<dbReference type="InterPro" id="IPR029069">
    <property type="entry name" value="HotDog_dom_sf"/>
</dbReference>
<evidence type="ECO:0000256" key="10">
    <source>
        <dbReference type="ARBA" id="ARBA00022832"/>
    </source>
</evidence>
<reference evidence="29" key="1">
    <citation type="submission" date="2020-11" db="EMBL/GenBank/DDBJ databases">
        <title>Gallus gallus (Chicken) genome, bGalGal1, GRCg7b, maternal haplotype autosomes + Z &amp; W.</title>
        <authorList>
            <person name="Warren W."/>
            <person name="Formenti G."/>
            <person name="Fedrigo O."/>
            <person name="Haase B."/>
            <person name="Mountcastle J."/>
            <person name="Balacco J."/>
            <person name="Tracey A."/>
            <person name="Schneider V."/>
            <person name="Okimoto R."/>
            <person name="Cheng H."/>
            <person name="Hawken R."/>
            <person name="Howe K."/>
            <person name="Jarvis E.D."/>
        </authorList>
    </citation>
    <scope>NUCLEOTIDE SEQUENCE [LARGE SCALE GENOMIC DNA]</scope>
    <source>
        <strain evidence="29">Broiler</strain>
    </source>
</reference>
<evidence type="ECO:0000256" key="5">
    <source>
        <dbReference type="ARBA" id="ARBA00022475"/>
    </source>
</evidence>
<keyword evidence="5" id="KW-1003">Cell membrane</keyword>
<accession>A0A8V1AEQ0</accession>
<dbReference type="InterPro" id="IPR006683">
    <property type="entry name" value="Thioestr_dom"/>
</dbReference>
<comment type="catalytic activity">
    <reaction evidence="17">
        <text>(9Z)-octadecenoyl-CoA + H2O = (9Z)-octadecenoate + CoA + H(+)</text>
        <dbReference type="Rhea" id="RHEA:40139"/>
        <dbReference type="ChEBI" id="CHEBI:15377"/>
        <dbReference type="ChEBI" id="CHEBI:15378"/>
        <dbReference type="ChEBI" id="CHEBI:30823"/>
        <dbReference type="ChEBI" id="CHEBI:57287"/>
        <dbReference type="ChEBI" id="CHEBI:57387"/>
    </reaction>
    <physiologicalReaction direction="left-to-right" evidence="17">
        <dbReference type="Rhea" id="RHEA:40140"/>
    </physiologicalReaction>
</comment>
<evidence type="ECO:0000256" key="19">
    <source>
        <dbReference type="ARBA" id="ARBA00038848"/>
    </source>
</evidence>
<dbReference type="OrthoDB" id="506431at2759"/>
<keyword evidence="12" id="KW-0443">Lipid metabolism</keyword>
<comment type="catalytic activity">
    <reaction evidence="25">
        <text>dodecanoyl-CoA + H2O = dodecanoate + CoA + H(+)</text>
        <dbReference type="Rhea" id="RHEA:30135"/>
        <dbReference type="ChEBI" id="CHEBI:15377"/>
        <dbReference type="ChEBI" id="CHEBI:15378"/>
        <dbReference type="ChEBI" id="CHEBI:18262"/>
        <dbReference type="ChEBI" id="CHEBI:57287"/>
        <dbReference type="ChEBI" id="CHEBI:57375"/>
    </reaction>
    <physiologicalReaction direction="left-to-right" evidence="25">
        <dbReference type="Rhea" id="RHEA:30136"/>
    </physiologicalReaction>
</comment>
<evidence type="ECO:0000256" key="16">
    <source>
        <dbReference type="ARBA" id="ARBA00035852"/>
    </source>
</evidence>
<keyword evidence="15" id="KW-0966">Cell projection</keyword>
<keyword evidence="7" id="KW-0053">Apoptosis</keyword>
<evidence type="ECO:0000256" key="23">
    <source>
        <dbReference type="ARBA" id="ARBA00047734"/>
    </source>
</evidence>
<evidence type="ECO:0000256" key="9">
    <source>
        <dbReference type="ARBA" id="ARBA00022801"/>
    </source>
</evidence>
<comment type="similarity">
    <text evidence="18">Belongs to the THEM4/THEM5 thioesterase family.</text>
</comment>
<dbReference type="EC" id="3.1.2.2" evidence="19"/>
<evidence type="ECO:0000256" key="4">
    <source>
        <dbReference type="ARBA" id="ARBA00004637"/>
    </source>
</evidence>
<dbReference type="PANTHER" id="PTHR12418:SF19">
    <property type="entry name" value="ACYL-COENZYME A THIOESTERASE THEM4"/>
    <property type="match status" value="1"/>
</dbReference>
<evidence type="ECO:0000256" key="13">
    <source>
        <dbReference type="ARBA" id="ARBA00023128"/>
    </source>
</evidence>
<protein>
    <recommendedName>
        <fullName evidence="20">Acyl-coenzyme A thioesterase THEM4</fullName>
        <ecNumber evidence="19">3.1.2.2</ecNumber>
    </recommendedName>
    <alternativeName>
        <fullName evidence="21">Thioesterase superfamily member 4</fullName>
    </alternativeName>
</protein>
<feature type="domain" description="Thioesterase" evidence="28">
    <location>
        <begin position="200"/>
        <end position="273"/>
    </location>
</feature>
<keyword evidence="11" id="KW-0809">Transit peptide</keyword>
<evidence type="ECO:0000256" key="26">
    <source>
        <dbReference type="ARBA" id="ARBA00048180"/>
    </source>
</evidence>
<evidence type="ECO:0000256" key="25">
    <source>
        <dbReference type="ARBA" id="ARBA00048074"/>
    </source>
</evidence>
<evidence type="ECO:0000256" key="8">
    <source>
        <dbReference type="ARBA" id="ARBA00022792"/>
    </source>
</evidence>
<proteinExistence type="inferred from homology"/>
<dbReference type="GO" id="GO:0016787">
    <property type="term" value="F:hydrolase activity"/>
    <property type="evidence" value="ECO:0007669"/>
    <property type="project" value="UniProtKB-KW"/>
</dbReference>
<evidence type="ECO:0000256" key="21">
    <source>
        <dbReference type="ARBA" id="ARBA00043210"/>
    </source>
</evidence>
<dbReference type="AlphaFoldDB" id="A0A8V1AEQ0"/>
<evidence type="ECO:0000256" key="6">
    <source>
        <dbReference type="ARBA" id="ARBA00022490"/>
    </source>
</evidence>
<dbReference type="InterPro" id="IPR052365">
    <property type="entry name" value="THEM4/THEM5_acyl-CoA_thioest"/>
</dbReference>
<evidence type="ECO:0000313" key="30">
    <source>
        <dbReference type="Proteomes" id="UP000000539"/>
    </source>
</evidence>
<comment type="catalytic activity">
    <reaction evidence="22">
        <text>octanoyl-CoA + H2O = octanoate + CoA + H(+)</text>
        <dbReference type="Rhea" id="RHEA:30143"/>
        <dbReference type="ChEBI" id="CHEBI:15377"/>
        <dbReference type="ChEBI" id="CHEBI:15378"/>
        <dbReference type="ChEBI" id="CHEBI:25646"/>
        <dbReference type="ChEBI" id="CHEBI:57287"/>
        <dbReference type="ChEBI" id="CHEBI:57386"/>
    </reaction>
    <physiologicalReaction direction="left-to-right" evidence="22">
        <dbReference type="Rhea" id="RHEA:30144"/>
    </physiologicalReaction>
</comment>
<keyword evidence="10" id="KW-0276">Fatty acid metabolism</keyword>
<evidence type="ECO:0000256" key="15">
    <source>
        <dbReference type="ARBA" id="ARBA00023273"/>
    </source>
</evidence>
<keyword evidence="14" id="KW-0472">Membrane</keyword>
<evidence type="ECO:0000259" key="28">
    <source>
        <dbReference type="Pfam" id="PF03061"/>
    </source>
</evidence>
<keyword evidence="6" id="KW-0963">Cytoplasm</keyword>
<evidence type="ECO:0000256" key="3">
    <source>
        <dbReference type="ARBA" id="ARBA00004632"/>
    </source>
</evidence>
<organism evidence="29 30">
    <name type="scientific">Gallus gallus</name>
    <name type="common">Chicken</name>
    <dbReference type="NCBI Taxonomy" id="9031"/>
    <lineage>
        <taxon>Eukaryota</taxon>
        <taxon>Metazoa</taxon>
        <taxon>Chordata</taxon>
        <taxon>Craniata</taxon>
        <taxon>Vertebrata</taxon>
        <taxon>Euteleostomi</taxon>
        <taxon>Archelosauria</taxon>
        <taxon>Archosauria</taxon>
        <taxon>Dinosauria</taxon>
        <taxon>Saurischia</taxon>
        <taxon>Theropoda</taxon>
        <taxon>Coelurosauria</taxon>
        <taxon>Aves</taxon>
        <taxon>Neognathae</taxon>
        <taxon>Galloanserae</taxon>
        <taxon>Galliformes</taxon>
        <taxon>Phasianidae</taxon>
        <taxon>Phasianinae</taxon>
        <taxon>Gallus</taxon>
    </lineage>
</organism>
<evidence type="ECO:0000256" key="17">
    <source>
        <dbReference type="ARBA" id="ARBA00037002"/>
    </source>
</evidence>
<dbReference type="GO" id="GO:0005758">
    <property type="term" value="C:mitochondrial intermembrane space"/>
    <property type="evidence" value="ECO:0007669"/>
    <property type="project" value="UniProtKB-SubCell"/>
</dbReference>
<feature type="compositionally biased region" description="Gly residues" evidence="27">
    <location>
        <begin position="14"/>
        <end position="25"/>
    </location>
</feature>
<comment type="catalytic activity">
    <reaction evidence="26">
        <text>tetradecanoyl-CoA + H2O = tetradecanoate + CoA + H(+)</text>
        <dbReference type="Rhea" id="RHEA:40119"/>
        <dbReference type="ChEBI" id="CHEBI:15377"/>
        <dbReference type="ChEBI" id="CHEBI:15378"/>
        <dbReference type="ChEBI" id="CHEBI:30807"/>
        <dbReference type="ChEBI" id="CHEBI:57287"/>
        <dbReference type="ChEBI" id="CHEBI:57385"/>
    </reaction>
    <physiologicalReaction direction="left-to-right" evidence="26">
        <dbReference type="Rhea" id="RHEA:40120"/>
    </physiologicalReaction>
</comment>
<evidence type="ECO:0000256" key="12">
    <source>
        <dbReference type="ARBA" id="ARBA00023098"/>
    </source>
</evidence>
<keyword evidence="13" id="KW-0496">Mitochondrion</keyword>
<dbReference type="GO" id="GO:0006631">
    <property type="term" value="P:fatty acid metabolic process"/>
    <property type="evidence" value="ECO:0007669"/>
    <property type="project" value="UniProtKB-KW"/>
</dbReference>
<dbReference type="Pfam" id="PF03061">
    <property type="entry name" value="4HBT"/>
    <property type="match status" value="1"/>
</dbReference>
<gene>
    <name evidence="29" type="primary">THEM4</name>
</gene>
<feature type="region of interest" description="Disordered" evidence="27">
    <location>
        <begin position="1"/>
        <end position="28"/>
    </location>
</feature>
<evidence type="ECO:0000256" key="7">
    <source>
        <dbReference type="ARBA" id="ARBA00022703"/>
    </source>
</evidence>
<comment type="subcellular location">
    <subcellularLocation>
        <location evidence="3">Cell projection</location>
        <location evidence="3">Ruffle membrane</location>
    </subcellularLocation>
    <subcellularLocation>
        <location evidence="1">Cytoplasm</location>
    </subcellularLocation>
    <subcellularLocation>
        <location evidence="4">Mitochondrion inner membrane</location>
        <topology evidence="4">Peripheral membrane protein</topology>
    </subcellularLocation>
    <subcellularLocation>
        <location evidence="2">Mitochondrion intermembrane space</location>
    </subcellularLocation>
</comment>
<reference evidence="29" key="3">
    <citation type="submission" date="2025-09" db="UniProtKB">
        <authorList>
            <consortium name="Ensembl"/>
        </authorList>
    </citation>
    <scope>IDENTIFICATION</scope>
    <source>
        <strain evidence="29">broiler</strain>
    </source>
</reference>
<dbReference type="FunCoup" id="A0A8V1AEQ0">
    <property type="interactions" value="323"/>
</dbReference>
<dbReference type="Ensembl" id="ENSGALT00010067965.1">
    <property type="protein sequence ID" value="ENSGALP00010041708.1"/>
    <property type="gene ID" value="ENSGALG00010028047.1"/>
</dbReference>
<name>A0A8V1AEQ0_CHICK</name>
<dbReference type="Proteomes" id="UP000000539">
    <property type="component" value="Chromosome 25"/>
</dbReference>
<keyword evidence="30" id="KW-1185">Reference proteome</keyword>
<keyword evidence="9" id="KW-0378">Hydrolase</keyword>
<comment type="catalytic activity">
    <reaction evidence="24">
        <text>decanoyl-CoA + H2O = decanoate + CoA + H(+)</text>
        <dbReference type="Rhea" id="RHEA:40059"/>
        <dbReference type="ChEBI" id="CHEBI:15377"/>
        <dbReference type="ChEBI" id="CHEBI:15378"/>
        <dbReference type="ChEBI" id="CHEBI:27689"/>
        <dbReference type="ChEBI" id="CHEBI:57287"/>
        <dbReference type="ChEBI" id="CHEBI:61430"/>
    </reaction>
    <physiologicalReaction direction="left-to-right" evidence="24">
        <dbReference type="Rhea" id="RHEA:40060"/>
    </physiologicalReaction>
</comment>
<evidence type="ECO:0000256" key="18">
    <source>
        <dbReference type="ARBA" id="ARBA00038456"/>
    </source>
</evidence>
<dbReference type="GO" id="GO:0006915">
    <property type="term" value="P:apoptotic process"/>
    <property type="evidence" value="ECO:0007669"/>
    <property type="project" value="UniProtKB-KW"/>
</dbReference>
<evidence type="ECO:0000256" key="2">
    <source>
        <dbReference type="ARBA" id="ARBA00004569"/>
    </source>
</evidence>
<dbReference type="SUPFAM" id="SSF54637">
    <property type="entry name" value="Thioesterase/thiol ester dehydrase-isomerase"/>
    <property type="match status" value="1"/>
</dbReference>
<dbReference type="GO" id="GO:0032587">
    <property type="term" value="C:ruffle membrane"/>
    <property type="evidence" value="ECO:0007669"/>
    <property type="project" value="UniProtKB-SubCell"/>
</dbReference>
<dbReference type="PANTHER" id="PTHR12418">
    <property type="entry name" value="ACYL-COENZYME A THIOESTERASE THEM4"/>
    <property type="match status" value="1"/>
</dbReference>
<comment type="catalytic activity">
    <reaction evidence="16">
        <text>(5Z,8Z,11Z,14Z)-eicosatetraenoyl-CoA + H2O = (5Z,8Z,11Z,14Z)-eicosatetraenoate + CoA + H(+)</text>
        <dbReference type="Rhea" id="RHEA:40151"/>
        <dbReference type="ChEBI" id="CHEBI:15377"/>
        <dbReference type="ChEBI" id="CHEBI:15378"/>
        <dbReference type="ChEBI" id="CHEBI:32395"/>
        <dbReference type="ChEBI" id="CHEBI:57287"/>
        <dbReference type="ChEBI" id="CHEBI:57368"/>
    </reaction>
    <physiologicalReaction direction="left-to-right" evidence="16">
        <dbReference type="Rhea" id="RHEA:40152"/>
    </physiologicalReaction>
</comment>
<keyword evidence="8" id="KW-0999">Mitochondrion inner membrane</keyword>
<evidence type="ECO:0000313" key="29">
    <source>
        <dbReference type="Ensembl" id="ENSGALP00010041708.1"/>
    </source>
</evidence>
<evidence type="ECO:0000256" key="22">
    <source>
        <dbReference type="ARBA" id="ARBA00047588"/>
    </source>
</evidence>
<sequence>MSQPWEPGDTRGPLMGGRGGRGQRGLGPVIQTLNVPSGDSVPQLRHQSPGVTTAVPVPTPHGATAAPHPTATTDCVPTAPLTPSPVCCCVSPQALCSVSPQDLAVPNTGWSAAMCEQFQRLLRRAADGSWRRIPSYRRGLDYLPEVVQMAVGVVTRPGPRLFLRSVDEEGAGFEYAIFLHASGHRTQCLCQLGPYLEGHHGFAHGGAIATLIDSTVGTCALAVAKASVMTAKLSISYLAPVPVGAVVVADSRMERHEGRKIFLSCHVRDTKRDTLYAEATGEDMWCCGDGAGDTETIPQNCASG</sequence>
<evidence type="ECO:0000256" key="27">
    <source>
        <dbReference type="SAM" id="MobiDB-lite"/>
    </source>
</evidence>
<evidence type="ECO:0000256" key="11">
    <source>
        <dbReference type="ARBA" id="ARBA00022946"/>
    </source>
</evidence>
<evidence type="ECO:0000256" key="1">
    <source>
        <dbReference type="ARBA" id="ARBA00004496"/>
    </source>
</evidence>
<reference evidence="29" key="2">
    <citation type="submission" date="2025-08" db="UniProtKB">
        <authorList>
            <consortium name="Ensembl"/>
        </authorList>
    </citation>
    <scope>IDENTIFICATION</scope>
    <source>
        <strain evidence="29">broiler</strain>
    </source>
</reference>
<dbReference type="GO" id="GO:0005743">
    <property type="term" value="C:mitochondrial inner membrane"/>
    <property type="evidence" value="ECO:0007669"/>
    <property type="project" value="UniProtKB-SubCell"/>
</dbReference>
<comment type="catalytic activity">
    <reaction evidence="23">
        <text>hexadecanoyl-CoA + H2O = hexadecanoate + CoA + H(+)</text>
        <dbReference type="Rhea" id="RHEA:16645"/>
        <dbReference type="ChEBI" id="CHEBI:7896"/>
        <dbReference type="ChEBI" id="CHEBI:15377"/>
        <dbReference type="ChEBI" id="CHEBI:15378"/>
        <dbReference type="ChEBI" id="CHEBI:57287"/>
        <dbReference type="ChEBI" id="CHEBI:57379"/>
        <dbReference type="EC" id="3.1.2.2"/>
    </reaction>
    <physiologicalReaction direction="left-to-right" evidence="23">
        <dbReference type="Rhea" id="RHEA:16646"/>
    </physiologicalReaction>
</comment>
<evidence type="ECO:0000256" key="14">
    <source>
        <dbReference type="ARBA" id="ARBA00023136"/>
    </source>
</evidence>
<evidence type="ECO:0000256" key="20">
    <source>
        <dbReference type="ARBA" id="ARBA00040123"/>
    </source>
</evidence>
<dbReference type="Gene3D" id="3.10.129.10">
    <property type="entry name" value="Hotdog Thioesterase"/>
    <property type="match status" value="1"/>
</dbReference>